<evidence type="ECO:0000313" key="4">
    <source>
        <dbReference type="Proteomes" id="UP000183995"/>
    </source>
</evidence>
<dbReference type="SUPFAM" id="SSF53254">
    <property type="entry name" value="Phosphoglycerate mutase-like"/>
    <property type="match status" value="1"/>
</dbReference>
<dbReference type="InterPro" id="IPR050275">
    <property type="entry name" value="PGM_Phosphatase"/>
</dbReference>
<sequence length="199" mass="22598">MDIILVRHGKTEGNLFRRYSGRTDEPLCREGVEHAKASGADQTVPRVYVSPMRRALETARIKFPNAAQTVCPDLREMDFGDFEGKTADELQNDADYTKWVESNCTLPCPNGEQMDAFADRICRAFDGIVRESIENNDNRLVVVAHGGSIMAILSRYGRPERQYYDWYVDNCCGYRARLDGAAWETEPVLSDCEKFETLP</sequence>
<keyword evidence="4" id="KW-1185">Reference proteome</keyword>
<dbReference type="RefSeq" id="WP_073077421.1">
    <property type="nucleotide sequence ID" value="NZ_FQXV01000004.1"/>
</dbReference>
<dbReference type="InterPro" id="IPR029033">
    <property type="entry name" value="His_PPase_superfam"/>
</dbReference>
<dbReference type="Gene3D" id="3.40.50.1240">
    <property type="entry name" value="Phosphoglycerate mutase-like"/>
    <property type="match status" value="1"/>
</dbReference>
<reference evidence="3 4" key="1">
    <citation type="submission" date="2016-11" db="EMBL/GenBank/DDBJ databases">
        <authorList>
            <person name="Jaros S."/>
            <person name="Januszkiewicz K."/>
            <person name="Wedrychowicz H."/>
        </authorList>
    </citation>
    <scope>NUCLEOTIDE SEQUENCE [LARGE SCALE GENOMIC DNA]</scope>
    <source>
        <strain evidence="3 4">DSM 10068</strain>
    </source>
</reference>
<feature type="active site" description="Proton donor/acceptor" evidence="1">
    <location>
        <position position="76"/>
    </location>
</feature>
<dbReference type="CDD" id="cd07067">
    <property type="entry name" value="HP_PGM_like"/>
    <property type="match status" value="1"/>
</dbReference>
<feature type="binding site" evidence="2">
    <location>
        <begin position="7"/>
        <end position="14"/>
    </location>
    <ligand>
        <name>substrate</name>
    </ligand>
</feature>
<dbReference type="InterPro" id="IPR013078">
    <property type="entry name" value="His_Pase_superF_clade-1"/>
</dbReference>
<accession>A0A1M5X3C8</accession>
<evidence type="ECO:0000256" key="2">
    <source>
        <dbReference type="PIRSR" id="PIRSR613078-2"/>
    </source>
</evidence>
<dbReference type="AlphaFoldDB" id="A0A1M5X3C8"/>
<dbReference type="Proteomes" id="UP000183995">
    <property type="component" value="Unassembled WGS sequence"/>
</dbReference>
<dbReference type="EMBL" id="FQXV01000004">
    <property type="protein sequence ID" value="SHH94320.1"/>
    <property type="molecule type" value="Genomic_DNA"/>
</dbReference>
<organism evidence="3 4">
    <name type="scientific">Sporobacter termitidis DSM 10068</name>
    <dbReference type="NCBI Taxonomy" id="1123282"/>
    <lineage>
        <taxon>Bacteria</taxon>
        <taxon>Bacillati</taxon>
        <taxon>Bacillota</taxon>
        <taxon>Clostridia</taxon>
        <taxon>Eubacteriales</taxon>
        <taxon>Oscillospiraceae</taxon>
        <taxon>Sporobacter</taxon>
    </lineage>
</organism>
<evidence type="ECO:0000256" key="1">
    <source>
        <dbReference type="PIRSR" id="PIRSR613078-1"/>
    </source>
</evidence>
<dbReference type="STRING" id="1123282.SAMN02745823_01569"/>
<feature type="binding site" evidence="2">
    <location>
        <position position="54"/>
    </location>
    <ligand>
        <name>substrate</name>
    </ligand>
</feature>
<name>A0A1M5X3C8_9FIRM</name>
<dbReference type="SMART" id="SM00855">
    <property type="entry name" value="PGAM"/>
    <property type="match status" value="1"/>
</dbReference>
<protein>
    <submittedName>
        <fullName evidence="3">Alpha-ribazole phosphatase</fullName>
    </submittedName>
</protein>
<dbReference type="OrthoDB" id="9783269at2"/>
<dbReference type="Pfam" id="PF00300">
    <property type="entry name" value="His_Phos_1"/>
    <property type="match status" value="1"/>
</dbReference>
<gene>
    <name evidence="3" type="ORF">SAMN02745823_01569</name>
</gene>
<dbReference type="GO" id="GO:0016791">
    <property type="term" value="F:phosphatase activity"/>
    <property type="evidence" value="ECO:0007669"/>
    <property type="project" value="TreeGrafter"/>
</dbReference>
<evidence type="ECO:0000313" key="3">
    <source>
        <dbReference type="EMBL" id="SHH94320.1"/>
    </source>
</evidence>
<dbReference type="PANTHER" id="PTHR48100">
    <property type="entry name" value="BROAD-SPECIFICITY PHOSPHATASE YOR283W-RELATED"/>
    <property type="match status" value="1"/>
</dbReference>
<feature type="active site" description="Tele-phosphohistidine intermediate" evidence="1">
    <location>
        <position position="8"/>
    </location>
</feature>
<proteinExistence type="predicted"/>